<keyword evidence="1" id="KW-0723">Serine/threonine-protein kinase</keyword>
<comment type="caution">
    <text evidence="3">The sequence shown here is derived from an EMBL/GenBank/DDBJ whole genome shotgun (WGS) entry which is preliminary data.</text>
</comment>
<name>A0A9X3NKF9_9ACTN</name>
<evidence type="ECO:0000259" key="2">
    <source>
        <dbReference type="Pfam" id="PF13581"/>
    </source>
</evidence>
<accession>A0A9X3NKF9</accession>
<evidence type="ECO:0000313" key="3">
    <source>
        <dbReference type="EMBL" id="MDA0563763.1"/>
    </source>
</evidence>
<feature type="domain" description="Histidine kinase/HSP90-like ATPase" evidence="2">
    <location>
        <begin position="2"/>
        <end position="99"/>
    </location>
</feature>
<gene>
    <name evidence="3" type="ORF">LG943_05380</name>
</gene>
<dbReference type="EMBL" id="JAJAQC010000007">
    <property type="protein sequence ID" value="MDA0563763.1"/>
    <property type="molecule type" value="Genomic_DNA"/>
</dbReference>
<dbReference type="InterPro" id="IPR003594">
    <property type="entry name" value="HATPase_dom"/>
</dbReference>
<dbReference type="Gene3D" id="3.30.565.10">
    <property type="entry name" value="Histidine kinase-like ATPase, C-terminal domain"/>
    <property type="match status" value="1"/>
</dbReference>
<dbReference type="PANTHER" id="PTHR35526">
    <property type="entry name" value="ANTI-SIGMA-F FACTOR RSBW-RELATED"/>
    <property type="match status" value="1"/>
</dbReference>
<reference evidence="3" key="1">
    <citation type="submission" date="2021-10" db="EMBL/GenBank/DDBJ databases">
        <title>Streptomonospora sp. nov., isolated from mangrove soil.</title>
        <authorList>
            <person name="Chen X."/>
            <person name="Ge X."/>
            <person name="Liu W."/>
        </authorList>
    </citation>
    <scope>NUCLEOTIDE SEQUENCE</scope>
    <source>
        <strain evidence="3">S1-112</strain>
    </source>
</reference>
<evidence type="ECO:0000256" key="1">
    <source>
        <dbReference type="ARBA" id="ARBA00022527"/>
    </source>
</evidence>
<dbReference type="Proteomes" id="UP001140076">
    <property type="component" value="Unassembled WGS sequence"/>
</dbReference>
<evidence type="ECO:0000313" key="4">
    <source>
        <dbReference type="Proteomes" id="UP001140076"/>
    </source>
</evidence>
<dbReference type="AlphaFoldDB" id="A0A9X3NKF9"/>
<dbReference type="GO" id="GO:0005524">
    <property type="term" value="F:ATP binding"/>
    <property type="evidence" value="ECO:0007669"/>
    <property type="project" value="UniProtKB-KW"/>
</dbReference>
<dbReference type="InterPro" id="IPR050267">
    <property type="entry name" value="Anti-sigma-factor_SerPK"/>
</dbReference>
<dbReference type="InterPro" id="IPR036890">
    <property type="entry name" value="HATPase_C_sf"/>
</dbReference>
<dbReference type="GO" id="GO:0004674">
    <property type="term" value="F:protein serine/threonine kinase activity"/>
    <property type="evidence" value="ECO:0007669"/>
    <property type="project" value="UniProtKB-KW"/>
</dbReference>
<keyword evidence="4" id="KW-1185">Reference proteome</keyword>
<protein>
    <submittedName>
        <fullName evidence="3">ATP-binding protein</fullName>
    </submittedName>
</protein>
<dbReference type="Pfam" id="PF13581">
    <property type="entry name" value="HATPase_c_2"/>
    <property type="match status" value="1"/>
</dbReference>
<organism evidence="3 4">
    <name type="scientific">Streptomonospora mangrovi</name>
    <dbReference type="NCBI Taxonomy" id="2883123"/>
    <lineage>
        <taxon>Bacteria</taxon>
        <taxon>Bacillati</taxon>
        <taxon>Actinomycetota</taxon>
        <taxon>Actinomycetes</taxon>
        <taxon>Streptosporangiales</taxon>
        <taxon>Nocardiopsidaceae</taxon>
        <taxon>Streptomonospora</taxon>
    </lineage>
</organism>
<dbReference type="RefSeq" id="WP_270071048.1">
    <property type="nucleotide sequence ID" value="NZ_JAJAQC010000007.1"/>
</dbReference>
<keyword evidence="3" id="KW-0067">ATP-binding</keyword>
<dbReference type="CDD" id="cd16936">
    <property type="entry name" value="HATPase_RsbW-like"/>
    <property type="match status" value="1"/>
</dbReference>
<proteinExistence type="predicted"/>
<dbReference type="PANTHER" id="PTHR35526:SF3">
    <property type="entry name" value="ANTI-SIGMA-F FACTOR RSBW"/>
    <property type="match status" value="1"/>
</dbReference>
<keyword evidence="3" id="KW-0547">Nucleotide-binding</keyword>
<keyword evidence="1" id="KW-0808">Transferase</keyword>
<dbReference type="SUPFAM" id="SSF55874">
    <property type="entry name" value="ATPase domain of HSP90 chaperone/DNA topoisomerase II/histidine kinase"/>
    <property type="match status" value="1"/>
</dbReference>
<sequence>MVPEARRWLDLMLGASRLSVPDDTQATAVLLCSEAATNAVVHTASGRQGTFTVHIRAIPGHLTVEVEDDGAATNPVPVQAGALDEHGRGLALIAGFADTWGPRALGCGIYYTLSWRPAPLNM</sequence>
<keyword evidence="1" id="KW-0418">Kinase</keyword>